<dbReference type="AlphaFoldDB" id="S2ENP5"/>
<evidence type="ECO:0000313" key="1">
    <source>
        <dbReference type="EMBL" id="EPA06067.1"/>
    </source>
</evidence>
<reference evidence="1 2" key="1">
    <citation type="journal article" date="2012" name="J. Bacteriol.">
        <title>Genome Sequence of "Candidatus Nitrosoarchaeum limnia" BG20, a Low-Salinity Ammonia-Oxidizing Archaeon from the San Francisco Bay Estuary.</title>
        <authorList>
            <person name="Mosier A.C."/>
            <person name="Allen E.E."/>
            <person name="Kim M."/>
            <person name="Ferriera S."/>
            <person name="Francis C.A."/>
        </authorList>
    </citation>
    <scope>NUCLEOTIDE SEQUENCE [LARGE SCALE GENOMIC DNA]</scope>
    <source>
        <strain evidence="1 2">BG20</strain>
    </source>
</reference>
<gene>
    <name evidence="1" type="ORF">BG20_I0593</name>
</gene>
<dbReference type="EMBL" id="AHJG01000110">
    <property type="protein sequence ID" value="EPA06067.1"/>
    <property type="molecule type" value="Genomic_DNA"/>
</dbReference>
<protein>
    <recommendedName>
        <fullName evidence="3">LIM zinc-binding domain-containing protein</fullName>
    </recommendedName>
</protein>
<comment type="caution">
    <text evidence="1">The sequence shown here is derived from an EMBL/GenBank/DDBJ whole genome shotgun (WGS) entry which is preliminary data.</text>
</comment>
<sequence length="46" mass="5380">MYVEFMVRVEECFECGVKEHDAKLVYTKDKPVLCEKCYKNSSSGKK</sequence>
<dbReference type="Proteomes" id="UP000014065">
    <property type="component" value="Unassembled WGS sequence"/>
</dbReference>
<keyword evidence="2" id="KW-1185">Reference proteome</keyword>
<evidence type="ECO:0000313" key="2">
    <source>
        <dbReference type="Proteomes" id="UP000014065"/>
    </source>
</evidence>
<accession>S2ENP5</accession>
<proteinExistence type="predicted"/>
<evidence type="ECO:0008006" key="3">
    <source>
        <dbReference type="Google" id="ProtNLM"/>
    </source>
</evidence>
<organism evidence="1 2">
    <name type="scientific">Candidatus Nitrosarchaeum limnium BG20</name>
    <dbReference type="NCBI Taxonomy" id="859192"/>
    <lineage>
        <taxon>Archaea</taxon>
        <taxon>Nitrososphaerota</taxon>
        <taxon>Nitrososphaeria</taxon>
        <taxon>Nitrosopumilales</taxon>
        <taxon>Nitrosopumilaceae</taxon>
        <taxon>Nitrosarchaeum</taxon>
    </lineage>
</organism>
<name>S2ENP5_9ARCH</name>